<sequence length="60" mass="7221">MTKVHFIYDKSNFFLRQIALCHNKLRLANIWERIIRTRAFEVQSPKNKHLLLAPEKASKR</sequence>
<gene>
    <name evidence="1" type="ORF">HMPREF1991_01866</name>
</gene>
<comment type="caution">
    <text evidence="1">The sequence shown here is derived from an EMBL/GenBank/DDBJ whole genome shotgun (WGS) entry which is preliminary data.</text>
</comment>
<dbReference type="EMBL" id="JNGW01000078">
    <property type="protein sequence ID" value="KDR52090.1"/>
    <property type="molecule type" value="Genomic_DNA"/>
</dbReference>
<reference evidence="1 2" key="1">
    <citation type="submission" date="2013-08" db="EMBL/GenBank/DDBJ databases">
        <authorList>
            <person name="Weinstock G."/>
            <person name="Sodergren E."/>
            <person name="Wylie T."/>
            <person name="Fulton L."/>
            <person name="Fulton R."/>
            <person name="Fronick C."/>
            <person name="O'Laughlin M."/>
            <person name="Godfrey J."/>
            <person name="Miner T."/>
            <person name="Herter B."/>
            <person name="Appelbaum E."/>
            <person name="Cordes M."/>
            <person name="Lek S."/>
            <person name="Wollam A."/>
            <person name="Pepin K.H."/>
            <person name="Palsikar V.B."/>
            <person name="Mitreva M."/>
            <person name="Wilson R.K."/>
        </authorList>
    </citation>
    <scope>NUCLEOTIDE SEQUENCE [LARGE SCALE GENOMIC DNA]</scope>
    <source>
        <strain evidence="1 2">ATCC 15930</strain>
    </source>
</reference>
<dbReference type="Proteomes" id="UP000027442">
    <property type="component" value="Unassembled WGS sequence"/>
</dbReference>
<protein>
    <submittedName>
        <fullName evidence="1">Uncharacterized protein</fullName>
    </submittedName>
</protein>
<keyword evidence="2" id="KW-1185">Reference proteome</keyword>
<organism evidence="1 2">
    <name type="scientific">Hoylesella loescheii DSM 19665 = JCM 12249 = ATCC 15930</name>
    <dbReference type="NCBI Taxonomy" id="1122985"/>
    <lineage>
        <taxon>Bacteria</taxon>
        <taxon>Pseudomonadati</taxon>
        <taxon>Bacteroidota</taxon>
        <taxon>Bacteroidia</taxon>
        <taxon>Bacteroidales</taxon>
        <taxon>Prevotellaceae</taxon>
        <taxon>Hoylesella</taxon>
    </lineage>
</organism>
<dbReference type="HOGENOM" id="CLU_2937808_0_0_10"/>
<dbReference type="AlphaFoldDB" id="A0A069QH32"/>
<evidence type="ECO:0000313" key="1">
    <source>
        <dbReference type="EMBL" id="KDR52090.1"/>
    </source>
</evidence>
<dbReference type="PATRIC" id="fig|1122985.7.peg.1941"/>
<accession>A0A069QH32</accession>
<proteinExistence type="predicted"/>
<evidence type="ECO:0000313" key="2">
    <source>
        <dbReference type="Proteomes" id="UP000027442"/>
    </source>
</evidence>
<name>A0A069QH32_HOYLO</name>